<dbReference type="Proteomes" id="UP000263435">
    <property type="component" value="Segment"/>
</dbReference>
<dbReference type="EMBL" id="MH645904">
    <property type="protein sequence ID" value="AXQ66647.1"/>
    <property type="molecule type" value="Genomic_DNA"/>
</dbReference>
<proteinExistence type="predicted"/>
<protein>
    <submittedName>
        <fullName evidence="1">Uncharacterized protein</fullName>
    </submittedName>
</protein>
<dbReference type="KEGG" id="vg:54999372"/>
<dbReference type="RefSeq" id="YP_009808469.1">
    <property type="nucleotide sequence ID" value="NC_048041.1"/>
</dbReference>
<keyword evidence="2" id="KW-1185">Reference proteome</keyword>
<sequence>MRVKFIQSITVTSNNWGSLLAYLIKEEWDKSFFSLDPEFESESVEKLCRDISIQILQTPANYHADYQTKFIEGFGTFYQVDDPWSPDQLTTWVWWSEDKEHILVAVEEPDEDEVEAEW</sequence>
<reference evidence="1 2" key="1">
    <citation type="submission" date="2018-07" db="EMBL/GenBank/DDBJ databases">
        <title>Sequencing of PG07.</title>
        <authorList>
            <person name="Ding T."/>
        </authorList>
    </citation>
    <scope>NUCLEOTIDE SEQUENCE [LARGE SCALE GENOMIC DNA]</scope>
</reference>
<evidence type="ECO:0000313" key="1">
    <source>
        <dbReference type="EMBL" id="AXQ66647.1"/>
    </source>
</evidence>
<dbReference type="GeneID" id="54999372"/>
<organism evidence="1 2">
    <name type="scientific">Vibrio phage vB_VpS_PG07</name>
    <dbReference type="NCBI Taxonomy" id="2301664"/>
    <lineage>
        <taxon>Viruses</taxon>
        <taxon>Duplodnaviria</taxon>
        <taxon>Heunggongvirae</taxon>
        <taxon>Uroviricota</taxon>
        <taxon>Caudoviricetes</taxon>
        <taxon>Demerecviridae</taxon>
        <taxon>Pogseptimavirus</taxon>
        <taxon>Pogseptimavirus PG07</taxon>
    </lineage>
</organism>
<evidence type="ECO:0000313" key="2">
    <source>
        <dbReference type="Proteomes" id="UP000263435"/>
    </source>
</evidence>
<name>A0A385E721_9CAUD</name>
<accession>A0A385E721</accession>